<dbReference type="Pfam" id="PF14243">
    <property type="entry name" value="R2K_3"/>
    <property type="match status" value="1"/>
</dbReference>
<evidence type="ECO:0000313" key="3">
    <source>
        <dbReference type="Proteomes" id="UP001501074"/>
    </source>
</evidence>
<gene>
    <name evidence="2" type="ORF">GCM10022223_11900</name>
</gene>
<organism evidence="2 3">
    <name type="scientific">Kineosporia mesophila</name>
    <dbReference type="NCBI Taxonomy" id="566012"/>
    <lineage>
        <taxon>Bacteria</taxon>
        <taxon>Bacillati</taxon>
        <taxon>Actinomycetota</taxon>
        <taxon>Actinomycetes</taxon>
        <taxon>Kineosporiales</taxon>
        <taxon>Kineosporiaceae</taxon>
        <taxon>Kineosporia</taxon>
    </lineage>
</organism>
<evidence type="ECO:0000313" key="2">
    <source>
        <dbReference type="EMBL" id="GAA3598198.1"/>
    </source>
</evidence>
<reference evidence="3" key="1">
    <citation type="journal article" date="2019" name="Int. J. Syst. Evol. Microbiol.">
        <title>The Global Catalogue of Microorganisms (GCM) 10K type strain sequencing project: providing services to taxonomists for standard genome sequencing and annotation.</title>
        <authorList>
            <consortium name="The Broad Institute Genomics Platform"/>
            <consortium name="The Broad Institute Genome Sequencing Center for Infectious Disease"/>
            <person name="Wu L."/>
            <person name="Ma J."/>
        </authorList>
    </citation>
    <scope>NUCLEOTIDE SEQUENCE [LARGE SCALE GENOMIC DNA]</scope>
    <source>
        <strain evidence="3">JCM 16902</strain>
    </source>
</reference>
<dbReference type="EMBL" id="BAAAZO010000002">
    <property type="protein sequence ID" value="GAA3598198.1"/>
    <property type="molecule type" value="Genomic_DNA"/>
</dbReference>
<dbReference type="InterPro" id="IPR025643">
    <property type="entry name" value="R2K_3"/>
</dbReference>
<dbReference type="Proteomes" id="UP001501074">
    <property type="component" value="Unassembled WGS sequence"/>
</dbReference>
<sequence>MITKGWGRLETPVTGARPRTDTARVMLLLPADPLRARRPDEHYADEAALARELGLAVALVDHDALQSGDAERAVERVPRGGGPALYRGWMLTSGQYGRFEDALHARSVSLVTGVEQFRAAHELPGWYPSLREVTPVTEWSTDDGRAGFDRARLALGAGPAVLRDWTKSMKHYWAEAAFIPDLTDTDAAWKIASRFRELRDDSFTGGYVLRRFEDLAPAEVRTWWIGGACVLAGPHPDSPTALPDTPLDPSVYACLIGALELPFVTVDFALRSDGVWRVMELGDGQVSDCPPALTPDLIHALAAPSP</sequence>
<feature type="domain" description="ATP-grasp" evidence="1">
    <location>
        <begin position="155"/>
        <end position="295"/>
    </location>
</feature>
<protein>
    <submittedName>
        <fullName evidence="2">ATP-grasp domain-containing protein</fullName>
    </submittedName>
</protein>
<comment type="caution">
    <text evidence="2">The sequence shown here is derived from an EMBL/GenBank/DDBJ whole genome shotgun (WGS) entry which is preliminary data.</text>
</comment>
<name>A0ABP6Z455_9ACTN</name>
<keyword evidence="3" id="KW-1185">Reference proteome</keyword>
<accession>A0ABP6Z455</accession>
<evidence type="ECO:0000259" key="1">
    <source>
        <dbReference type="Pfam" id="PF14243"/>
    </source>
</evidence>
<proteinExistence type="predicted"/>